<dbReference type="Proteomes" id="UP001321473">
    <property type="component" value="Unassembled WGS sequence"/>
</dbReference>
<dbReference type="EMBL" id="JARKHS020007486">
    <property type="protein sequence ID" value="KAK8781627.1"/>
    <property type="molecule type" value="Genomic_DNA"/>
</dbReference>
<keyword evidence="1" id="KW-0732">Signal</keyword>
<evidence type="ECO:0000313" key="2">
    <source>
        <dbReference type="EMBL" id="KAK8781627.1"/>
    </source>
</evidence>
<organism evidence="2 3">
    <name type="scientific">Amblyomma americanum</name>
    <name type="common">Lone star tick</name>
    <dbReference type="NCBI Taxonomy" id="6943"/>
    <lineage>
        <taxon>Eukaryota</taxon>
        <taxon>Metazoa</taxon>
        <taxon>Ecdysozoa</taxon>
        <taxon>Arthropoda</taxon>
        <taxon>Chelicerata</taxon>
        <taxon>Arachnida</taxon>
        <taxon>Acari</taxon>
        <taxon>Parasitiformes</taxon>
        <taxon>Ixodida</taxon>
        <taxon>Ixodoidea</taxon>
        <taxon>Ixodidae</taxon>
        <taxon>Amblyomminae</taxon>
        <taxon>Amblyomma</taxon>
    </lineage>
</organism>
<comment type="caution">
    <text evidence="2">The sequence shown here is derived from an EMBL/GenBank/DDBJ whole genome shotgun (WGS) entry which is preliminary data.</text>
</comment>
<gene>
    <name evidence="2" type="ORF">V5799_017033</name>
</gene>
<sequence length="86" mass="10187">MFLHLAILMLLLTTASGHYKRWRIHREYQIQKHCLRLCTLTLSPAVYCGSKCSCFMLGRFFGICIDPRRPFPKHLVGSHYHLFSRY</sequence>
<keyword evidence="3" id="KW-1185">Reference proteome</keyword>
<dbReference type="AlphaFoldDB" id="A0AAQ4F3E4"/>
<reference evidence="2 3" key="1">
    <citation type="journal article" date="2023" name="Arcadia Sci">
        <title>De novo assembly of a long-read Amblyomma americanum tick genome.</title>
        <authorList>
            <person name="Chou S."/>
            <person name="Poskanzer K.E."/>
            <person name="Rollins M."/>
            <person name="Thuy-Boun P.S."/>
        </authorList>
    </citation>
    <scope>NUCLEOTIDE SEQUENCE [LARGE SCALE GENOMIC DNA]</scope>
    <source>
        <strain evidence="2">F_SG_1</strain>
        <tissue evidence="2">Salivary glands</tissue>
    </source>
</reference>
<evidence type="ECO:0000313" key="3">
    <source>
        <dbReference type="Proteomes" id="UP001321473"/>
    </source>
</evidence>
<evidence type="ECO:0008006" key="4">
    <source>
        <dbReference type="Google" id="ProtNLM"/>
    </source>
</evidence>
<proteinExistence type="predicted"/>
<evidence type="ECO:0000256" key="1">
    <source>
        <dbReference type="SAM" id="SignalP"/>
    </source>
</evidence>
<name>A0AAQ4F3E4_AMBAM</name>
<feature type="chain" id="PRO_5042972447" description="Secreted protein" evidence="1">
    <location>
        <begin position="18"/>
        <end position="86"/>
    </location>
</feature>
<protein>
    <recommendedName>
        <fullName evidence="4">Secreted protein</fullName>
    </recommendedName>
</protein>
<feature type="signal peptide" evidence="1">
    <location>
        <begin position="1"/>
        <end position="17"/>
    </location>
</feature>
<accession>A0AAQ4F3E4</accession>